<organism evidence="1 2">
    <name type="scientific">candidate division WS6 bacterium OLB21</name>
    <dbReference type="NCBI Taxonomy" id="1617427"/>
    <lineage>
        <taxon>Bacteria</taxon>
        <taxon>Candidatus Dojkabacteria</taxon>
    </lineage>
</organism>
<dbReference type="EMBL" id="JYPD01000022">
    <property type="protein sequence ID" value="KXK08733.1"/>
    <property type="molecule type" value="Genomic_DNA"/>
</dbReference>
<evidence type="ECO:0000313" key="2">
    <source>
        <dbReference type="Proteomes" id="UP000070449"/>
    </source>
</evidence>
<dbReference type="AlphaFoldDB" id="A0A136KHG1"/>
<keyword evidence="1" id="KW-0378">Hydrolase</keyword>
<dbReference type="InterPro" id="IPR003737">
    <property type="entry name" value="GlcNAc_PI_deacetylase-related"/>
</dbReference>
<comment type="caution">
    <text evidence="1">The sequence shown here is derived from an EMBL/GenBank/DDBJ whole genome shotgun (WGS) entry which is preliminary data.</text>
</comment>
<gene>
    <name evidence="1" type="primary">mshB</name>
    <name evidence="1" type="ORF">UZ20_WS6002000738</name>
</gene>
<dbReference type="InterPro" id="IPR024078">
    <property type="entry name" value="LmbE-like_dom_sf"/>
</dbReference>
<accession>A0A136KHG1</accession>
<protein>
    <submittedName>
        <fullName evidence="1">1D-myo-inositol 2-acetamido-2-deoxy-alpha-D-glucopyranoside deacetylase</fullName>
        <ecNumber evidence="1">3.5.1.103</ecNumber>
    </submittedName>
</protein>
<dbReference type="GO" id="GO:0035595">
    <property type="term" value="F:N-acetylglucosaminylinositol deacetylase activity"/>
    <property type="evidence" value="ECO:0007669"/>
    <property type="project" value="UniProtKB-EC"/>
</dbReference>
<dbReference type="EC" id="3.5.1.103" evidence="1"/>
<name>A0A136KHG1_9BACT</name>
<sequence length="238" mass="27600">MKTQYLPDFKFPKTVKSILVFVAHPDDESAFTSGLINKAIREKLDVRVIVMSKGENSTNRYRLDPNMDLASTREYELINALQKLGVSNYSIENLPDGGLSNYTEEMLKIIDFERNQKATQLFVTLEPSGIYGHPDHIALTQTVTQYTDIYNLPLIFATIKQQIMPAQDMLSMGIDPELISPLEPSHKISLNLEARIRKYLALRAHRSQFEHSLKWTYDWYKKGLFSEEYYTLNYDYEI</sequence>
<dbReference type="PANTHER" id="PTHR12993:SF11">
    <property type="entry name" value="N-ACETYLGLUCOSAMINYL-PHOSPHATIDYLINOSITOL DE-N-ACETYLASE"/>
    <property type="match status" value="1"/>
</dbReference>
<dbReference type="Pfam" id="PF02585">
    <property type="entry name" value="PIG-L"/>
    <property type="match status" value="1"/>
</dbReference>
<dbReference type="Proteomes" id="UP000070449">
    <property type="component" value="Unassembled WGS sequence"/>
</dbReference>
<proteinExistence type="predicted"/>
<dbReference type="SUPFAM" id="SSF102588">
    <property type="entry name" value="LmbE-like"/>
    <property type="match status" value="1"/>
</dbReference>
<evidence type="ECO:0000313" key="1">
    <source>
        <dbReference type="EMBL" id="KXK08733.1"/>
    </source>
</evidence>
<dbReference type="Gene3D" id="3.40.50.10320">
    <property type="entry name" value="LmbE-like"/>
    <property type="match status" value="1"/>
</dbReference>
<dbReference type="PANTHER" id="PTHR12993">
    <property type="entry name" value="N-ACETYLGLUCOSAMINYL-PHOSPHATIDYLINOSITOL DE-N-ACETYLASE-RELATED"/>
    <property type="match status" value="1"/>
</dbReference>
<dbReference type="STRING" id="1617427.UZ20_WS6002000738"/>
<dbReference type="GO" id="GO:0000225">
    <property type="term" value="F:N-acetylglucosaminylphosphatidylinositol deacetylase activity"/>
    <property type="evidence" value="ECO:0007669"/>
    <property type="project" value="TreeGrafter"/>
</dbReference>
<reference evidence="1 2" key="1">
    <citation type="submission" date="2015-02" db="EMBL/GenBank/DDBJ databases">
        <title>Improved understanding of the partial-nitritation anammox process through 23 genomes representing the majority of the microbial community.</title>
        <authorList>
            <person name="Speth D.R."/>
            <person name="In T Zandt M."/>
            <person name="Guerrero Cruz S."/>
            <person name="Jetten M.S."/>
            <person name="Dutilh B.E."/>
        </authorList>
    </citation>
    <scope>NUCLEOTIDE SEQUENCE [LARGE SCALE GENOMIC DNA]</scope>
    <source>
        <strain evidence="1">OLB21</strain>
    </source>
</reference>